<feature type="compositionally biased region" description="Acidic residues" evidence="4">
    <location>
        <begin position="249"/>
        <end position="293"/>
    </location>
</feature>
<feature type="region of interest" description="Disordered" evidence="4">
    <location>
        <begin position="138"/>
        <end position="165"/>
    </location>
</feature>
<feature type="compositionally biased region" description="Low complexity" evidence="4">
    <location>
        <begin position="335"/>
        <end position="353"/>
    </location>
</feature>
<organism evidence="5 6">
    <name type="scientific">Albula glossodonta</name>
    <name type="common">roundjaw bonefish</name>
    <dbReference type="NCBI Taxonomy" id="121402"/>
    <lineage>
        <taxon>Eukaryota</taxon>
        <taxon>Metazoa</taxon>
        <taxon>Chordata</taxon>
        <taxon>Craniata</taxon>
        <taxon>Vertebrata</taxon>
        <taxon>Euteleostomi</taxon>
        <taxon>Actinopterygii</taxon>
        <taxon>Neopterygii</taxon>
        <taxon>Teleostei</taxon>
        <taxon>Albuliformes</taxon>
        <taxon>Albulidae</taxon>
        <taxon>Albula</taxon>
    </lineage>
</organism>
<comment type="subcellular location">
    <subcellularLocation>
        <location evidence="1">Cytoplasm</location>
    </subcellularLocation>
</comment>
<feature type="compositionally biased region" description="Polar residues" evidence="4">
    <location>
        <begin position="1372"/>
        <end position="1386"/>
    </location>
</feature>
<feature type="compositionally biased region" description="Polar residues" evidence="4">
    <location>
        <begin position="1011"/>
        <end position="1034"/>
    </location>
</feature>
<feature type="compositionally biased region" description="Basic and acidic residues" evidence="4">
    <location>
        <begin position="1349"/>
        <end position="1367"/>
    </location>
</feature>
<evidence type="ECO:0000313" key="5">
    <source>
        <dbReference type="EMBL" id="KAG9343605.1"/>
    </source>
</evidence>
<protein>
    <submittedName>
        <fullName evidence="5">Uncharacterized protein</fullName>
    </submittedName>
</protein>
<feature type="compositionally biased region" description="Gly residues" evidence="4">
    <location>
        <begin position="2041"/>
        <end position="2051"/>
    </location>
</feature>
<feature type="region of interest" description="Disordered" evidence="4">
    <location>
        <begin position="1538"/>
        <end position="1636"/>
    </location>
</feature>
<feature type="region of interest" description="Disordered" evidence="4">
    <location>
        <begin position="805"/>
        <end position="929"/>
    </location>
</feature>
<accession>A0A8T2NTC1</accession>
<dbReference type="EMBL" id="JAFBMS010000023">
    <property type="protein sequence ID" value="KAG9343605.1"/>
    <property type="molecule type" value="Genomic_DNA"/>
</dbReference>
<evidence type="ECO:0000256" key="3">
    <source>
        <dbReference type="ARBA" id="ARBA00022658"/>
    </source>
</evidence>
<evidence type="ECO:0000313" key="6">
    <source>
        <dbReference type="Proteomes" id="UP000824540"/>
    </source>
</evidence>
<dbReference type="Proteomes" id="UP000824540">
    <property type="component" value="Unassembled WGS sequence"/>
</dbReference>
<proteinExistence type="predicted"/>
<feature type="region of interest" description="Disordered" evidence="4">
    <location>
        <begin position="504"/>
        <end position="530"/>
    </location>
</feature>
<comment type="caution">
    <text evidence="5">The sequence shown here is derived from an EMBL/GenBank/DDBJ whole genome shotgun (WGS) entry which is preliminary data.</text>
</comment>
<name>A0A8T2NTC1_9TELE</name>
<keyword evidence="3" id="KW-0344">Guanine-nucleotide releasing factor</keyword>
<feature type="compositionally biased region" description="Basic and acidic residues" evidence="4">
    <location>
        <begin position="156"/>
        <end position="165"/>
    </location>
</feature>
<feature type="compositionally biased region" description="Basic and acidic residues" evidence="4">
    <location>
        <begin position="1925"/>
        <end position="1962"/>
    </location>
</feature>
<feature type="compositionally biased region" description="Acidic residues" evidence="4">
    <location>
        <begin position="705"/>
        <end position="721"/>
    </location>
</feature>
<sequence length="2116" mass="227131">MDLCPLLADQHPARGGEIGNILTPSILLVRCNRKSKGFMASDDSRMIAGGGPSPVYISLLLSAAALGSQQPLNGKHAVTTAEHTSEGPDQPGLGGLRDAIPRCSRVPVLSGVSEGGEVWRVREQSRAPNLSAFISPSVTAGTRPCRSKQRGRRGRTREGMGHSDGEAGWPAGCRIKGNAGTLGRNMGELFCLVFGWMFGWAFAYACALLLDAVALAWCWTVSMALCGGENRPISVTRFHVSSHGRAPEALEDPVNDSSCSEEVELGPEEWSDPAPDQEQEPEQEQAQDTMEEYFDTHSWQSDTLSDLIPDGDDCPAAPPTTGGPCRGWTSPAECTSRPTEGSSESGPSETQQGASDGPPKEDPCMDLCSVSLGSCTGRGRCVSGSTEQFEPFWPYEDPYVAGLQTTPKEAGLPLTASDSDLGEKEASSPVPSSETDYVNLTAGEVQQQVCSCPDECLTSQQALKTYSSELADSSELKSEIFEGGRGGLAHTSSGEGGDDVCLPQSQGVEDFVNPPATHTESFESSGQGAQKALTNDVEPVLCLFSPSDVSLDLTSDLHCNFKQPAHTTADALPVMGEALTESPGNSEHLSESQNGVSDPRPSQEVAVGTCASDPEDVLVRRWEVILDIPEQQYRDDLSRLRYFSEFPALSEWHSDTNNNTKSILEGCTNDPFDAESEVPVEQACPVTDEPLFPYSSEVVYCTEDYDEEESTGPLWEQEEDRDPSSSSGSDLENGAWDRDDTFSTPDYGPRHSSQDLAPAEGICSQLNLPDEGKLDSHQQGSWDVYDGPRTQDYGSFCALAEGICSQLDPPDKEEQESQQQERLKEAQEVCHDLSTASPHLTHSDAHDGEFTMPNDPEISQNVPSQELDYPDNYVDEGLSPGALNSEARDVLSQTALGVTENEHTDGEKTEEQMMSLQGCPELSPHDFETNEFSSLNFSYDLPSVNSLEPILESDYSQDNSFIVEDEGSAEPHEEVQQGNSSDTYTPPHTLSLPLPPYHPTTPESARDESPSTDSEPQESTSSPELCGSKATSPMPNGDVVHEGHHTPTNVSCDPDTTSTNSEETDDSAYSLLGSNSSLHKAVKNKGARAGSTGKTSKFSVFSRIPSFRKSKNSAREGKGYKAEPSHGASTPERDEGSWEGSPKRRPHPSLHRAHLSLSTDHLREAGQQGGNLDDEVFDKGMLIAGETEEYGFCPSEPRTRHVRQLYSQTCDRDPSGDNSKAPGLGSPNPAERLGHKRSKSSDSLNLWMRLSLAHKSLSNLFESRPPEMEAEEDSQRKTKPSWRGPKQAKEAELLKRAMSVPDSSGSSVGRSARQVHSDYALRSAQDRLKGPPVPPRASRYSDPLSKKGILKEPLEDSSNESKSEEMRGWASPPNSLSLICQDSTPHTPWEESEFPPLEECRPASPLSPTTVAALALQLAPSWTRSLGSFEGMDGPLRPMSPKPQSPRPGVYRRSFRYPSRATTVSLLSLGQGVSVEGLSDPPERPKTLKPKVAQLASVVSLTTECQRDEIGVDSPLPIGLATSMSVNEFESAAEVTARTQFTNQNPDLRPKLTQDSGRLAGPTLEKRLPELAPVLRAKRRGQRTRAPRPVSDLGCWATPPRGEGEAEPGSSKVGQGTEPAPGPAPRPGAGPGLEKAQESHCCSDDLCVEVEKNRQRRMTVATLGCTGLLTIRTPGEATKVRCLDANTIKWWRAVSYTLLSALLGPLSHAPAPARARLSLTSTEPFPSLALRDQCFSQSTPIGLDCLGWPRCVSSHGEYCFCSELICADGSATRWLPYLTQVYSAEKHRAVAGALAGCLSPLFQRMATPVPLCHNVPVTMVNSASLWYFGACGQTELPSSNPAEGQLVRNPGNSPQLQFSHVLGTVPPRAWHFCDAAVFAECSGAGGPEDGVCRRELFQSQAESSSLIGLQATAMVPPQRTPSDCLRTRERVREREREREEGREGERVSNRERESDERGRGREAASASPRRAGEQGRGCSPSGRVSSEDARRTGQQPAAGAPGGGGSAQAAGEGGSFSSSGGSVSGSGSSGLSPGSDSDGSPGAGRAGSMGGVRGFGLMSRYWSLESLHSTTGKRRPPPGASCFCLVCWRGGGGAPSCDQVYDSSDGGGVTESHVSL</sequence>
<dbReference type="OrthoDB" id="660555at2759"/>
<feature type="compositionally biased region" description="Basic and acidic residues" evidence="4">
    <location>
        <begin position="1113"/>
        <end position="1124"/>
    </location>
</feature>
<dbReference type="GO" id="GO:0005737">
    <property type="term" value="C:cytoplasm"/>
    <property type="evidence" value="ECO:0007669"/>
    <property type="project" value="UniProtKB-SubCell"/>
</dbReference>
<reference evidence="5" key="1">
    <citation type="thesis" date="2021" institute="BYU ScholarsArchive" country="Provo, UT, USA">
        <title>Applications of and Algorithms for Genome Assembly and Genomic Analyses with an Emphasis on Marine Teleosts.</title>
        <authorList>
            <person name="Pickett B.D."/>
        </authorList>
    </citation>
    <scope>NUCLEOTIDE SEQUENCE</scope>
    <source>
        <strain evidence="5">HI-2016</strain>
    </source>
</reference>
<dbReference type="PANTHER" id="PTHR47544:SF3">
    <property type="entry name" value="RHO GUANINE NUCLEOTIDE EXCHANGE FACTOR 4 ISOFORM X1"/>
    <property type="match status" value="1"/>
</dbReference>
<feature type="compositionally biased region" description="Polar residues" evidence="4">
    <location>
        <begin position="582"/>
        <end position="596"/>
    </location>
</feature>
<feature type="region of interest" description="Disordered" evidence="4">
    <location>
        <begin position="410"/>
        <end position="434"/>
    </location>
</feature>
<keyword evidence="2" id="KW-0963">Cytoplasm</keyword>
<evidence type="ECO:0000256" key="1">
    <source>
        <dbReference type="ARBA" id="ARBA00004496"/>
    </source>
</evidence>
<feature type="compositionally biased region" description="Basic residues" evidence="4">
    <location>
        <begin position="145"/>
        <end position="155"/>
    </location>
</feature>
<feature type="compositionally biased region" description="Low complexity" evidence="4">
    <location>
        <begin position="983"/>
        <end position="992"/>
    </location>
</feature>
<evidence type="ECO:0000256" key="2">
    <source>
        <dbReference type="ARBA" id="ARBA00022490"/>
    </source>
</evidence>
<gene>
    <name evidence="5" type="ORF">JZ751_013775</name>
</gene>
<feature type="region of interest" description="Disordered" evidence="4">
    <location>
        <begin position="705"/>
        <end position="787"/>
    </location>
</feature>
<feature type="region of interest" description="Disordered" evidence="4">
    <location>
        <begin position="244"/>
        <end position="363"/>
    </location>
</feature>
<feature type="region of interest" description="Disordered" evidence="4">
    <location>
        <begin position="578"/>
        <end position="610"/>
    </location>
</feature>
<feature type="compositionally biased region" description="Basic and acidic residues" evidence="4">
    <location>
        <begin position="819"/>
        <end position="831"/>
    </location>
</feature>
<dbReference type="PANTHER" id="PTHR47544">
    <property type="entry name" value="RHO GUANINE NUCLEOTIDE EXCHANGE FACTOR 4"/>
    <property type="match status" value="1"/>
</dbReference>
<keyword evidence="6" id="KW-1185">Reference proteome</keyword>
<feature type="compositionally biased region" description="Basic residues" evidence="4">
    <location>
        <begin position="1576"/>
        <end position="1586"/>
    </location>
</feature>
<evidence type="ECO:0000256" key="4">
    <source>
        <dbReference type="SAM" id="MobiDB-lite"/>
    </source>
</evidence>
<feature type="region of interest" description="Disordered" evidence="4">
    <location>
        <begin position="1430"/>
        <end position="1450"/>
    </location>
</feature>
<feature type="region of interest" description="Disordered" evidence="4">
    <location>
        <begin position="1261"/>
        <end position="1405"/>
    </location>
</feature>
<feature type="compositionally biased region" description="Polar residues" evidence="4">
    <location>
        <begin position="516"/>
        <end position="528"/>
    </location>
</feature>
<feature type="region of interest" description="Disordered" evidence="4">
    <location>
        <begin position="1908"/>
        <end position="2051"/>
    </location>
</feature>
<feature type="compositionally biased region" description="Gly residues" evidence="4">
    <location>
        <begin position="2000"/>
        <end position="2014"/>
    </location>
</feature>
<feature type="region of interest" description="Disordered" evidence="4">
    <location>
        <begin position="74"/>
        <end position="97"/>
    </location>
</feature>
<feature type="compositionally biased region" description="Basic and acidic residues" evidence="4">
    <location>
        <begin position="900"/>
        <end position="911"/>
    </location>
</feature>
<dbReference type="GO" id="GO:0005085">
    <property type="term" value="F:guanyl-nucleotide exchange factor activity"/>
    <property type="evidence" value="ECO:0007669"/>
    <property type="project" value="UniProtKB-KW"/>
</dbReference>
<feature type="region of interest" description="Disordered" evidence="4">
    <location>
        <begin position="950"/>
        <end position="1241"/>
    </location>
</feature>
<feature type="compositionally biased region" description="Basic residues" evidence="4">
    <location>
        <begin position="1143"/>
        <end position="1154"/>
    </location>
</feature>
<feature type="compositionally biased region" description="Low complexity" evidence="4">
    <location>
        <begin position="2029"/>
        <end position="2040"/>
    </location>
</feature>